<proteinExistence type="inferred from homology"/>
<evidence type="ECO:0000256" key="3">
    <source>
        <dbReference type="ARBA" id="ARBA00022729"/>
    </source>
</evidence>
<dbReference type="InterPro" id="IPR006059">
    <property type="entry name" value="SBP"/>
</dbReference>
<gene>
    <name evidence="5" type="ORF">SAMN04487928_10461</name>
</gene>
<dbReference type="OrthoDB" id="9764072at2"/>
<reference evidence="6" key="1">
    <citation type="submission" date="2016-10" db="EMBL/GenBank/DDBJ databases">
        <authorList>
            <person name="Varghese N."/>
            <person name="Submissions S."/>
        </authorList>
    </citation>
    <scope>NUCLEOTIDE SEQUENCE [LARGE SCALE GENOMIC DNA]</scope>
    <source>
        <strain evidence="6">P18</strain>
    </source>
</reference>
<dbReference type="Proteomes" id="UP000182624">
    <property type="component" value="Unassembled WGS sequence"/>
</dbReference>
<dbReference type="PANTHER" id="PTHR30061">
    <property type="entry name" value="MALTOSE-BINDING PERIPLASMIC PROTEIN"/>
    <property type="match status" value="1"/>
</dbReference>
<dbReference type="Gene3D" id="3.40.190.10">
    <property type="entry name" value="Periplasmic binding protein-like II"/>
    <property type="match status" value="2"/>
</dbReference>
<keyword evidence="6" id="KW-1185">Reference proteome</keyword>
<evidence type="ECO:0000256" key="4">
    <source>
        <dbReference type="SAM" id="SignalP"/>
    </source>
</evidence>
<dbReference type="GO" id="GO:0015768">
    <property type="term" value="P:maltose transport"/>
    <property type="evidence" value="ECO:0007669"/>
    <property type="project" value="TreeGrafter"/>
</dbReference>
<dbReference type="PANTHER" id="PTHR30061:SF50">
    <property type="entry name" value="MALTOSE_MALTODEXTRIN-BINDING PERIPLASMIC PROTEIN"/>
    <property type="match status" value="1"/>
</dbReference>
<evidence type="ECO:0000313" key="6">
    <source>
        <dbReference type="Proteomes" id="UP000182624"/>
    </source>
</evidence>
<feature type="chain" id="PRO_5038705639" evidence="4">
    <location>
        <begin position="21"/>
        <end position="446"/>
    </location>
</feature>
<protein>
    <submittedName>
        <fullName evidence="5">Arabinogalactan oligomer / maltooligosaccharide transport system substrate-binding protein</fullName>
    </submittedName>
</protein>
<name>A0A1I5RLF2_9FIRM</name>
<dbReference type="RefSeq" id="WP_074884553.1">
    <property type="nucleotide sequence ID" value="NZ_FOXO01000004.1"/>
</dbReference>
<dbReference type="GO" id="GO:1901982">
    <property type="term" value="F:maltose binding"/>
    <property type="evidence" value="ECO:0007669"/>
    <property type="project" value="TreeGrafter"/>
</dbReference>
<dbReference type="AlphaFoldDB" id="A0A1I5RLF2"/>
<accession>A0A1I5RLF2</accession>
<keyword evidence="2" id="KW-0813">Transport</keyword>
<comment type="similarity">
    <text evidence="1">Belongs to the bacterial solute-binding protein 1 family.</text>
</comment>
<sequence length="446" mass="46958">MKKKLVSVLLSAAMGATLLAGCGQQAAETATETAQDTAETVTEAAQEATEAPAEVAEATEEITDYGTGEVKVWVADAVVDFTNQQIAKFQEAHPEMSGYTFTVEATGEGDAAGNMITDVEAGADVYVFAQDQIARLVSAGALEEVEPANAEMVKAQNDAGAVGAATVGNTLYAYPLTSDNGYFLYYDKSVVTDPSSLEKIVADCEAAGKNFYFEINSGWYQTAFFFGTGAQLTYDTDDAGNFTKCNSTYASDAGVVALKEIIELAQSKSFQNGSSVSNATNCAAIVDGTWDSEAAKAMFGDNYACAKLPSFEGSDGKTYQMSGFGGFKLLGVKPQEDELKLAVCDALAAYLSSEEVQLARFEAVGWGPSNLNAQQSDAVKADEALSALADQLQYTIPQGQYPGDYWSLATSLGDSVISGEIAATASDEDILKALTDFQATCESYAK</sequence>
<evidence type="ECO:0000313" key="5">
    <source>
        <dbReference type="EMBL" id="SFP58746.1"/>
    </source>
</evidence>
<dbReference type="PROSITE" id="PS51257">
    <property type="entry name" value="PROKAR_LIPOPROTEIN"/>
    <property type="match status" value="1"/>
</dbReference>
<dbReference type="EMBL" id="FOXO01000004">
    <property type="protein sequence ID" value="SFP58746.1"/>
    <property type="molecule type" value="Genomic_DNA"/>
</dbReference>
<feature type="signal peptide" evidence="4">
    <location>
        <begin position="1"/>
        <end position="20"/>
    </location>
</feature>
<dbReference type="Pfam" id="PF13416">
    <property type="entry name" value="SBP_bac_8"/>
    <property type="match status" value="1"/>
</dbReference>
<keyword evidence="3 4" id="KW-0732">Signal</keyword>
<dbReference type="SUPFAM" id="SSF53850">
    <property type="entry name" value="Periplasmic binding protein-like II"/>
    <property type="match status" value="1"/>
</dbReference>
<dbReference type="GO" id="GO:0055052">
    <property type="term" value="C:ATP-binding cassette (ABC) transporter complex, substrate-binding subunit-containing"/>
    <property type="evidence" value="ECO:0007669"/>
    <property type="project" value="TreeGrafter"/>
</dbReference>
<evidence type="ECO:0000256" key="1">
    <source>
        <dbReference type="ARBA" id="ARBA00008520"/>
    </source>
</evidence>
<evidence type="ECO:0000256" key="2">
    <source>
        <dbReference type="ARBA" id="ARBA00022448"/>
    </source>
</evidence>
<organism evidence="5 6">
    <name type="scientific">Butyrivibrio proteoclasticus</name>
    <dbReference type="NCBI Taxonomy" id="43305"/>
    <lineage>
        <taxon>Bacteria</taxon>
        <taxon>Bacillati</taxon>
        <taxon>Bacillota</taxon>
        <taxon>Clostridia</taxon>
        <taxon>Lachnospirales</taxon>
        <taxon>Lachnospiraceae</taxon>
        <taxon>Butyrivibrio</taxon>
    </lineage>
</organism>
<dbReference type="GO" id="GO:0042956">
    <property type="term" value="P:maltodextrin transmembrane transport"/>
    <property type="evidence" value="ECO:0007669"/>
    <property type="project" value="TreeGrafter"/>
</dbReference>